<evidence type="ECO:0000313" key="9">
    <source>
        <dbReference type="Proteomes" id="UP001589718"/>
    </source>
</evidence>
<organism evidence="8 9">
    <name type="scientific">Streptomyces cremeus</name>
    <dbReference type="NCBI Taxonomy" id="66881"/>
    <lineage>
        <taxon>Bacteria</taxon>
        <taxon>Bacillati</taxon>
        <taxon>Actinomycetota</taxon>
        <taxon>Actinomycetes</taxon>
        <taxon>Kitasatosporales</taxon>
        <taxon>Streptomycetaceae</taxon>
        <taxon>Streptomyces</taxon>
    </lineage>
</organism>
<dbReference type="SMART" id="SM00421">
    <property type="entry name" value="HTH_LUXR"/>
    <property type="match status" value="1"/>
</dbReference>
<evidence type="ECO:0000256" key="2">
    <source>
        <dbReference type="ARBA" id="ARBA00023015"/>
    </source>
</evidence>
<dbReference type="CDD" id="cd17535">
    <property type="entry name" value="REC_NarL-like"/>
    <property type="match status" value="1"/>
</dbReference>
<dbReference type="SUPFAM" id="SSF46894">
    <property type="entry name" value="C-terminal effector domain of the bipartite response regulators"/>
    <property type="match status" value="1"/>
</dbReference>
<evidence type="ECO:0000259" key="6">
    <source>
        <dbReference type="PROSITE" id="PS50043"/>
    </source>
</evidence>
<dbReference type="Gene3D" id="3.40.50.2300">
    <property type="match status" value="1"/>
</dbReference>
<evidence type="ECO:0000256" key="5">
    <source>
        <dbReference type="PROSITE-ProRule" id="PRU00169"/>
    </source>
</evidence>
<dbReference type="EMBL" id="JBHMCR010000007">
    <property type="protein sequence ID" value="MFB9521327.1"/>
    <property type="molecule type" value="Genomic_DNA"/>
</dbReference>
<dbReference type="PROSITE" id="PS00622">
    <property type="entry name" value="HTH_LUXR_1"/>
    <property type="match status" value="1"/>
</dbReference>
<keyword evidence="4" id="KW-0804">Transcription</keyword>
<comment type="caution">
    <text evidence="8">The sequence shown here is derived from an EMBL/GenBank/DDBJ whole genome shotgun (WGS) entry which is preliminary data.</text>
</comment>
<sequence length="238" mass="24900">MSVVTVMIVDDDKLLRYGLQRILETAADLRVVVVCDGRDAVAMAERHTPDVALVDIQMPDVDGFGVLAELRRLAAPPAVAMLTGFGSDEHVVRALSEGAAGFFLKDANPHELIPGVRLLAAGGSAMSSRVVRALANNHENGFSGPASPAGSLPPGAVDEVLTSRERTVLELLPTGMSNTEIAQRLSLSRSTVKDHVSAILTKLGVANRVQAAVAAHHRVSRPVGAVPGRAGAERGSRA</sequence>
<dbReference type="PROSITE" id="PS50043">
    <property type="entry name" value="HTH_LUXR_2"/>
    <property type="match status" value="1"/>
</dbReference>
<keyword evidence="2" id="KW-0805">Transcription regulation</keyword>
<evidence type="ECO:0000313" key="8">
    <source>
        <dbReference type="EMBL" id="MFB9521327.1"/>
    </source>
</evidence>
<keyword evidence="1 5" id="KW-0597">Phosphoprotein</keyword>
<dbReference type="RefSeq" id="WP_345228300.1">
    <property type="nucleotide sequence ID" value="NZ_BAAAXE010000015.1"/>
</dbReference>
<evidence type="ECO:0000259" key="7">
    <source>
        <dbReference type="PROSITE" id="PS50110"/>
    </source>
</evidence>
<evidence type="ECO:0000256" key="4">
    <source>
        <dbReference type="ARBA" id="ARBA00023163"/>
    </source>
</evidence>
<dbReference type="SUPFAM" id="SSF52172">
    <property type="entry name" value="CheY-like"/>
    <property type="match status" value="1"/>
</dbReference>
<reference evidence="8 9" key="1">
    <citation type="submission" date="2024-09" db="EMBL/GenBank/DDBJ databases">
        <authorList>
            <person name="Sun Q."/>
            <person name="Mori K."/>
        </authorList>
    </citation>
    <scope>NUCLEOTIDE SEQUENCE [LARGE SCALE GENOMIC DNA]</scope>
    <source>
        <strain evidence="8 9">JCM 4362</strain>
    </source>
</reference>
<dbReference type="InterPro" id="IPR058245">
    <property type="entry name" value="NreC/VraR/RcsB-like_REC"/>
</dbReference>
<feature type="domain" description="Response regulatory" evidence="7">
    <location>
        <begin position="5"/>
        <end position="120"/>
    </location>
</feature>
<keyword evidence="9" id="KW-1185">Reference proteome</keyword>
<feature type="modified residue" description="4-aspartylphosphate" evidence="5">
    <location>
        <position position="55"/>
    </location>
</feature>
<protein>
    <submittedName>
        <fullName evidence="8">Response regulator</fullName>
    </submittedName>
</protein>
<evidence type="ECO:0000256" key="1">
    <source>
        <dbReference type="ARBA" id="ARBA00022553"/>
    </source>
</evidence>
<dbReference type="InterPro" id="IPR001789">
    <property type="entry name" value="Sig_transdc_resp-reg_receiver"/>
</dbReference>
<dbReference type="Pfam" id="PF00072">
    <property type="entry name" value="Response_reg"/>
    <property type="match status" value="1"/>
</dbReference>
<keyword evidence="3" id="KW-0238">DNA-binding</keyword>
<name>A0ABV5PDP9_STRCM</name>
<dbReference type="PANTHER" id="PTHR43214:SF24">
    <property type="entry name" value="TRANSCRIPTIONAL REGULATORY PROTEIN NARL-RELATED"/>
    <property type="match status" value="1"/>
</dbReference>
<dbReference type="Proteomes" id="UP001589718">
    <property type="component" value="Unassembled WGS sequence"/>
</dbReference>
<evidence type="ECO:0000256" key="3">
    <source>
        <dbReference type="ARBA" id="ARBA00023125"/>
    </source>
</evidence>
<dbReference type="PANTHER" id="PTHR43214">
    <property type="entry name" value="TWO-COMPONENT RESPONSE REGULATOR"/>
    <property type="match status" value="1"/>
</dbReference>
<dbReference type="InterPro" id="IPR016032">
    <property type="entry name" value="Sig_transdc_resp-reg_C-effctor"/>
</dbReference>
<accession>A0ABV5PDP9</accession>
<dbReference type="Pfam" id="PF00196">
    <property type="entry name" value="GerE"/>
    <property type="match status" value="1"/>
</dbReference>
<proteinExistence type="predicted"/>
<dbReference type="InterPro" id="IPR011006">
    <property type="entry name" value="CheY-like_superfamily"/>
</dbReference>
<dbReference type="CDD" id="cd06170">
    <property type="entry name" value="LuxR_C_like"/>
    <property type="match status" value="1"/>
</dbReference>
<gene>
    <name evidence="8" type="ORF">ACFFTU_15355</name>
</gene>
<dbReference type="SMART" id="SM00448">
    <property type="entry name" value="REC"/>
    <property type="match status" value="1"/>
</dbReference>
<dbReference type="InterPro" id="IPR039420">
    <property type="entry name" value="WalR-like"/>
</dbReference>
<dbReference type="InterPro" id="IPR000792">
    <property type="entry name" value="Tscrpt_reg_LuxR_C"/>
</dbReference>
<dbReference type="PRINTS" id="PR00038">
    <property type="entry name" value="HTHLUXR"/>
</dbReference>
<feature type="domain" description="HTH luxR-type" evidence="6">
    <location>
        <begin position="154"/>
        <end position="219"/>
    </location>
</feature>
<dbReference type="PROSITE" id="PS50110">
    <property type="entry name" value="RESPONSE_REGULATORY"/>
    <property type="match status" value="1"/>
</dbReference>